<evidence type="ECO:0000256" key="1">
    <source>
        <dbReference type="SAM" id="SignalP"/>
    </source>
</evidence>
<gene>
    <name evidence="2" type="ORF">ESA94_00300</name>
</gene>
<evidence type="ECO:0000313" key="3">
    <source>
        <dbReference type="Proteomes" id="UP000290204"/>
    </source>
</evidence>
<dbReference type="AlphaFoldDB" id="A0A4Q1CLC7"/>
<evidence type="ECO:0000313" key="2">
    <source>
        <dbReference type="EMBL" id="RXK61495.1"/>
    </source>
</evidence>
<accession>A0A4Q1CLC7</accession>
<organism evidence="2 3">
    <name type="scientific">Lacibacter luteus</name>
    <dbReference type="NCBI Taxonomy" id="2508719"/>
    <lineage>
        <taxon>Bacteria</taxon>
        <taxon>Pseudomonadati</taxon>
        <taxon>Bacteroidota</taxon>
        <taxon>Chitinophagia</taxon>
        <taxon>Chitinophagales</taxon>
        <taxon>Chitinophagaceae</taxon>
        <taxon>Lacibacter</taxon>
    </lineage>
</organism>
<feature type="chain" id="PRO_5020669459" description="VCBS repeat-containing protein" evidence="1">
    <location>
        <begin position="21"/>
        <end position="221"/>
    </location>
</feature>
<name>A0A4Q1CLC7_9BACT</name>
<dbReference type="RefSeq" id="WP_129128868.1">
    <property type="nucleotide sequence ID" value="NZ_SDHW01000001.1"/>
</dbReference>
<evidence type="ECO:0008006" key="4">
    <source>
        <dbReference type="Google" id="ProtNLM"/>
    </source>
</evidence>
<sequence length="221" mass="24912">MVKSVKIIAFFLSLYFSSSAQEVLLNIPVTGKTIASFIPKGYDTIEVARGDLNKDGIADVVMALKNNGEDSFEMDEEPKRLLLILFQQKAGYKLAGKSENALMCRACGGMYGDPYNGIIINKGILSVTHYGGSNWRWFDIQKFRYQQNGFFLIGSTSDSHWIGSDCNGKGIGDSGRKFQDMNWLTGEEEVIERDENCRLIKKTKRKLTRSPLIKLESFEHE</sequence>
<dbReference type="EMBL" id="SDHW01000001">
    <property type="protein sequence ID" value="RXK61495.1"/>
    <property type="molecule type" value="Genomic_DNA"/>
</dbReference>
<proteinExistence type="predicted"/>
<keyword evidence="1" id="KW-0732">Signal</keyword>
<keyword evidence="3" id="KW-1185">Reference proteome</keyword>
<reference evidence="2 3" key="1">
    <citation type="submission" date="2019-01" db="EMBL/GenBank/DDBJ databases">
        <title>Lacibacter sp. strain TTM-7.</title>
        <authorList>
            <person name="Chen W.-M."/>
        </authorList>
    </citation>
    <scope>NUCLEOTIDE SEQUENCE [LARGE SCALE GENOMIC DNA]</scope>
    <source>
        <strain evidence="2 3">TTM-7</strain>
    </source>
</reference>
<dbReference type="OrthoDB" id="86940at2"/>
<feature type="signal peptide" evidence="1">
    <location>
        <begin position="1"/>
        <end position="20"/>
    </location>
</feature>
<protein>
    <recommendedName>
        <fullName evidence="4">VCBS repeat-containing protein</fullName>
    </recommendedName>
</protein>
<comment type="caution">
    <text evidence="2">The sequence shown here is derived from an EMBL/GenBank/DDBJ whole genome shotgun (WGS) entry which is preliminary data.</text>
</comment>
<dbReference type="Proteomes" id="UP000290204">
    <property type="component" value="Unassembled WGS sequence"/>
</dbReference>